<accession>A0A1Z5HW98</accession>
<feature type="binding site" evidence="7">
    <location>
        <position position="187"/>
    </location>
    <ligand>
        <name>NADP(+)</name>
        <dbReference type="ChEBI" id="CHEBI:58349"/>
    </ligand>
</feature>
<evidence type="ECO:0000256" key="2">
    <source>
        <dbReference type="ARBA" id="ARBA00012948"/>
    </source>
</evidence>
<evidence type="ECO:0000256" key="8">
    <source>
        <dbReference type="RuleBase" id="RU366074"/>
    </source>
</evidence>
<keyword evidence="11" id="KW-1185">Reference proteome</keyword>
<dbReference type="UniPathway" id="UPA00094"/>
<dbReference type="Gene3D" id="3.40.50.720">
    <property type="entry name" value="NAD(P)-binding Rossmann-like Domain"/>
    <property type="match status" value="1"/>
</dbReference>
<dbReference type="PANTHER" id="PTHR42760:SF133">
    <property type="entry name" value="3-OXOACYL-[ACYL-CARRIER-PROTEIN] REDUCTASE"/>
    <property type="match status" value="1"/>
</dbReference>
<dbReference type="NCBIfam" id="NF009466">
    <property type="entry name" value="PRK12826.1-2"/>
    <property type="match status" value="1"/>
</dbReference>
<comment type="catalytic activity">
    <reaction evidence="5 8">
        <text>a (3R)-hydroxyacyl-[ACP] + NADP(+) = a 3-oxoacyl-[ACP] + NADPH + H(+)</text>
        <dbReference type="Rhea" id="RHEA:17397"/>
        <dbReference type="Rhea" id="RHEA-COMP:9916"/>
        <dbReference type="Rhea" id="RHEA-COMP:9945"/>
        <dbReference type="ChEBI" id="CHEBI:15378"/>
        <dbReference type="ChEBI" id="CHEBI:57783"/>
        <dbReference type="ChEBI" id="CHEBI:58349"/>
        <dbReference type="ChEBI" id="CHEBI:78776"/>
        <dbReference type="ChEBI" id="CHEBI:78827"/>
        <dbReference type="EC" id="1.1.1.100"/>
    </reaction>
</comment>
<dbReference type="GO" id="GO:0006633">
    <property type="term" value="P:fatty acid biosynthetic process"/>
    <property type="evidence" value="ECO:0007669"/>
    <property type="project" value="UniProtKB-UniPathway"/>
</dbReference>
<evidence type="ECO:0000259" key="9">
    <source>
        <dbReference type="SMART" id="SM00822"/>
    </source>
</evidence>
<dbReference type="PROSITE" id="PS00061">
    <property type="entry name" value="ADH_SHORT"/>
    <property type="match status" value="1"/>
</dbReference>
<dbReference type="GO" id="GO:0004316">
    <property type="term" value="F:3-oxoacyl-[acyl-carrier-protein] reductase (NADPH) activity"/>
    <property type="evidence" value="ECO:0007669"/>
    <property type="project" value="UniProtKB-UniRule"/>
</dbReference>
<keyword evidence="3 7" id="KW-0521">NADP</keyword>
<dbReference type="NCBIfam" id="TIGR01830">
    <property type="entry name" value="3oxo_ACP_reduc"/>
    <property type="match status" value="1"/>
</dbReference>
<dbReference type="InterPro" id="IPR057326">
    <property type="entry name" value="KR_dom"/>
</dbReference>
<comment type="subunit">
    <text evidence="8">Homotetramer.</text>
</comment>
<dbReference type="CDD" id="cd05333">
    <property type="entry name" value="BKR_SDR_c"/>
    <property type="match status" value="1"/>
</dbReference>
<comment type="function">
    <text evidence="8">Catalyzes the NADPH-dependent reduction of beta-ketoacyl-ACP substrates to beta-hydroxyacyl-ACP products, the first reductive step in the elongation cycle of fatty acid biosynthesis.</text>
</comment>
<dbReference type="FunFam" id="3.40.50.720:FF:000115">
    <property type="entry name" value="3-oxoacyl-[acyl-carrier-protein] reductase FabG"/>
    <property type="match status" value="1"/>
</dbReference>
<evidence type="ECO:0000256" key="5">
    <source>
        <dbReference type="ARBA" id="ARBA00048508"/>
    </source>
</evidence>
<keyword evidence="8" id="KW-0443">Lipid metabolism</keyword>
<feature type="domain" description="Ketoreductase" evidence="9">
    <location>
        <begin position="6"/>
        <end position="185"/>
    </location>
</feature>
<dbReference type="SMART" id="SM00822">
    <property type="entry name" value="PKS_KR"/>
    <property type="match status" value="1"/>
</dbReference>
<dbReference type="GO" id="GO:0048038">
    <property type="term" value="F:quinone binding"/>
    <property type="evidence" value="ECO:0007669"/>
    <property type="project" value="TreeGrafter"/>
</dbReference>
<comment type="pathway">
    <text evidence="8">Lipid metabolism; fatty acid biosynthesis.</text>
</comment>
<reference evidence="11" key="1">
    <citation type="journal article" date="2017" name="Appl. Environ. Microbiol.">
        <title>Genomic analysis of Calderihabitans maritimus KKC1, a thermophilic hydrogenogenic carboxydotrophic bacterium isolated from marine sediment.</title>
        <authorList>
            <person name="Omae K."/>
            <person name="Yoneda Y."/>
            <person name="Fukuyama Y."/>
            <person name="Yoshida T."/>
            <person name="Sako Y."/>
        </authorList>
    </citation>
    <scope>NUCLEOTIDE SEQUENCE [LARGE SCALE GENOMIC DNA]</scope>
    <source>
        <strain evidence="11">KKC1</strain>
    </source>
</reference>
<dbReference type="PANTHER" id="PTHR42760">
    <property type="entry name" value="SHORT-CHAIN DEHYDROGENASES/REDUCTASES FAMILY MEMBER"/>
    <property type="match status" value="1"/>
</dbReference>
<dbReference type="InterPro" id="IPR020904">
    <property type="entry name" value="Sc_DH/Rdtase_CS"/>
</dbReference>
<name>A0A1Z5HW98_9FIRM</name>
<proteinExistence type="inferred from homology"/>
<dbReference type="InterPro" id="IPR011284">
    <property type="entry name" value="3oxo_ACP_reduc"/>
</dbReference>
<evidence type="ECO:0000313" key="11">
    <source>
        <dbReference type="Proteomes" id="UP000197032"/>
    </source>
</evidence>
<feature type="active site" description="Proton acceptor" evidence="6">
    <location>
        <position position="154"/>
    </location>
</feature>
<dbReference type="PRINTS" id="PR00081">
    <property type="entry name" value="GDHRDH"/>
</dbReference>
<feature type="binding site" evidence="7">
    <location>
        <position position="89"/>
    </location>
    <ligand>
        <name>NADP(+)</name>
        <dbReference type="ChEBI" id="CHEBI:58349"/>
    </ligand>
</feature>
<evidence type="ECO:0000313" key="10">
    <source>
        <dbReference type="EMBL" id="GAW93812.1"/>
    </source>
</evidence>
<dbReference type="NCBIfam" id="NF004198">
    <property type="entry name" value="PRK05653.1-3"/>
    <property type="match status" value="1"/>
</dbReference>
<dbReference type="RefSeq" id="WP_088554878.1">
    <property type="nucleotide sequence ID" value="NZ_BDGJ01000168.1"/>
</dbReference>
<keyword evidence="8" id="KW-0444">Lipid biosynthesis</keyword>
<dbReference type="SUPFAM" id="SSF51735">
    <property type="entry name" value="NAD(P)-binding Rossmann-fold domains"/>
    <property type="match status" value="1"/>
</dbReference>
<protein>
    <recommendedName>
        <fullName evidence="2 8">3-oxoacyl-[acyl-carrier-protein] reductase</fullName>
        <ecNumber evidence="2 8">1.1.1.100</ecNumber>
    </recommendedName>
</protein>
<dbReference type="Proteomes" id="UP000197032">
    <property type="component" value="Unassembled WGS sequence"/>
</dbReference>
<organism evidence="10 11">
    <name type="scientific">Calderihabitans maritimus</name>
    <dbReference type="NCBI Taxonomy" id="1246530"/>
    <lineage>
        <taxon>Bacteria</taxon>
        <taxon>Bacillati</taxon>
        <taxon>Bacillota</taxon>
        <taxon>Clostridia</taxon>
        <taxon>Neomoorellales</taxon>
        <taxon>Calderihabitantaceae</taxon>
        <taxon>Calderihabitans</taxon>
    </lineage>
</organism>
<dbReference type="InterPro" id="IPR002347">
    <property type="entry name" value="SDR_fam"/>
</dbReference>
<dbReference type="EMBL" id="BDGJ01000168">
    <property type="protein sequence ID" value="GAW93812.1"/>
    <property type="molecule type" value="Genomic_DNA"/>
</dbReference>
<keyword evidence="8" id="KW-0276">Fatty acid metabolism</keyword>
<dbReference type="PRINTS" id="PR00080">
    <property type="entry name" value="SDRFAMILY"/>
</dbReference>
<dbReference type="InterPro" id="IPR036291">
    <property type="entry name" value="NAD(P)-bd_dom_sf"/>
</dbReference>
<dbReference type="AlphaFoldDB" id="A0A1Z5HW98"/>
<dbReference type="GO" id="GO:0051287">
    <property type="term" value="F:NAD binding"/>
    <property type="evidence" value="ECO:0007669"/>
    <property type="project" value="UniProtKB-UniRule"/>
</dbReference>
<evidence type="ECO:0000256" key="1">
    <source>
        <dbReference type="ARBA" id="ARBA00006484"/>
    </source>
</evidence>
<dbReference type="NCBIfam" id="NF005559">
    <property type="entry name" value="PRK07231.1"/>
    <property type="match status" value="1"/>
</dbReference>
<dbReference type="Pfam" id="PF13561">
    <property type="entry name" value="adh_short_C2"/>
    <property type="match status" value="1"/>
</dbReference>
<feature type="binding site" evidence="7">
    <location>
        <begin position="154"/>
        <end position="158"/>
    </location>
    <ligand>
        <name>NADP(+)</name>
        <dbReference type="ChEBI" id="CHEBI:58349"/>
    </ligand>
</feature>
<keyword evidence="4 8" id="KW-0560">Oxidoreductase</keyword>
<evidence type="ECO:0000256" key="7">
    <source>
        <dbReference type="PIRSR" id="PIRSR611284-2"/>
    </source>
</evidence>
<dbReference type="EC" id="1.1.1.100" evidence="2 8"/>
<keyword evidence="8" id="KW-0275">Fatty acid biosynthesis</keyword>
<sequence length="246" mass="26285">MRLKDKVAIITGGAKGIGEETSLLFAKEGAKVVIVDYDEEAGKSVVKKLEELGTEVLFFEADVTDRESIQQITVKTKEKFGRIDILINNAGITADAFLTKMSEEQWDRVIAVNLKGVYNCTQAVAPVMLEQGSGVILNASSVVGIYGNIGQTNYAATKAGVIGMTKSWAKELGPKGIRVNAVAPGFIVTDMTAKVPEKVLEFMRSKTPLGRLGQPRDVAAAYLFLASDEASFINGQVLGVDGGLVI</sequence>
<evidence type="ECO:0000256" key="4">
    <source>
        <dbReference type="ARBA" id="ARBA00023002"/>
    </source>
</evidence>
<evidence type="ECO:0000256" key="6">
    <source>
        <dbReference type="PIRSR" id="PIRSR611284-1"/>
    </source>
</evidence>
<gene>
    <name evidence="10" type="ORF">KKC1_29390</name>
</gene>
<dbReference type="OrthoDB" id="9803333at2"/>
<comment type="caution">
    <text evidence="10">The sequence shown here is derived from an EMBL/GenBank/DDBJ whole genome shotgun (WGS) entry which is preliminary data.</text>
</comment>
<comment type="similarity">
    <text evidence="1 8">Belongs to the short-chain dehydrogenases/reductases (SDR) family.</text>
</comment>
<evidence type="ECO:0000256" key="3">
    <source>
        <dbReference type="ARBA" id="ARBA00022857"/>
    </source>
</evidence>